<dbReference type="OrthoDB" id="4951845at2759"/>
<dbReference type="AlphaFoldDB" id="A0A0C2X6W7"/>
<reference evidence="2 3" key="1">
    <citation type="submission" date="2014-04" db="EMBL/GenBank/DDBJ databases">
        <authorList>
            <consortium name="DOE Joint Genome Institute"/>
            <person name="Kuo A."/>
            <person name="Zuccaro A."/>
            <person name="Kohler A."/>
            <person name="Nagy L.G."/>
            <person name="Floudas D."/>
            <person name="Copeland A."/>
            <person name="Barry K.W."/>
            <person name="Cichocki N."/>
            <person name="Veneault-Fourrey C."/>
            <person name="LaButti K."/>
            <person name="Lindquist E.A."/>
            <person name="Lipzen A."/>
            <person name="Lundell T."/>
            <person name="Morin E."/>
            <person name="Murat C."/>
            <person name="Sun H."/>
            <person name="Tunlid A."/>
            <person name="Henrissat B."/>
            <person name="Grigoriev I.V."/>
            <person name="Hibbett D.S."/>
            <person name="Martin F."/>
            <person name="Nordberg H.P."/>
            <person name="Cantor M.N."/>
            <person name="Hua S.X."/>
        </authorList>
    </citation>
    <scope>NUCLEOTIDE SEQUENCE [LARGE SCALE GENOMIC DNA]</scope>
    <source>
        <strain evidence="2 3">MAFF 305830</strain>
    </source>
</reference>
<dbReference type="STRING" id="933852.A0A0C2X6W7"/>
<evidence type="ECO:0000259" key="1">
    <source>
        <dbReference type="PROSITE" id="PS50404"/>
    </source>
</evidence>
<accession>A0A0C2X6W7</accession>
<dbReference type="SUPFAM" id="SSF52833">
    <property type="entry name" value="Thioredoxin-like"/>
    <property type="match status" value="1"/>
</dbReference>
<gene>
    <name evidence="2" type="ORF">M408DRAFT_331497</name>
</gene>
<name>A0A0C2X6W7_SERVB</name>
<dbReference type="Gene3D" id="3.40.30.10">
    <property type="entry name" value="Glutaredoxin"/>
    <property type="match status" value="1"/>
</dbReference>
<evidence type="ECO:0000313" key="3">
    <source>
        <dbReference type="Proteomes" id="UP000054097"/>
    </source>
</evidence>
<evidence type="ECO:0000313" key="2">
    <source>
        <dbReference type="EMBL" id="KIM25037.1"/>
    </source>
</evidence>
<sequence>MSRKITFYDIASRLNPQAWSPNTWKTRFVLNYKRIPYETVYVSYPDIAQLWQTLGLSPLAADPKTFLPLISVPSTDGGPPSVIADSFDIALYLDYEFPETPAVIPPNTGALQSSWALTLRTLVVPNLRPLILPQLVHKLDERGATYFRQTREKTFGMKLEELAPPGPKRDEALKKLERSLNDLFDMLKTNRGHDEQHLEWVMGAVGPTFADFALGGILTWCKVGGDQQTWDVVSSWNGGRWARHLDKLQPWSDVV</sequence>
<dbReference type="Gene3D" id="1.20.1050.10">
    <property type="match status" value="1"/>
</dbReference>
<dbReference type="InterPro" id="IPR054416">
    <property type="entry name" value="GST_UstS-like_C"/>
</dbReference>
<keyword evidence="3" id="KW-1185">Reference proteome</keyword>
<dbReference type="HOGENOM" id="CLU_011226_4_0_1"/>
<dbReference type="Pfam" id="PF22041">
    <property type="entry name" value="GST_C_7"/>
    <property type="match status" value="1"/>
</dbReference>
<dbReference type="Pfam" id="PF13409">
    <property type="entry name" value="GST_N_2"/>
    <property type="match status" value="1"/>
</dbReference>
<reference evidence="3" key="2">
    <citation type="submission" date="2015-01" db="EMBL/GenBank/DDBJ databases">
        <title>Evolutionary Origins and Diversification of the Mycorrhizal Mutualists.</title>
        <authorList>
            <consortium name="DOE Joint Genome Institute"/>
            <consortium name="Mycorrhizal Genomics Consortium"/>
            <person name="Kohler A."/>
            <person name="Kuo A."/>
            <person name="Nagy L.G."/>
            <person name="Floudas D."/>
            <person name="Copeland A."/>
            <person name="Barry K.W."/>
            <person name="Cichocki N."/>
            <person name="Veneault-Fourrey C."/>
            <person name="LaButti K."/>
            <person name="Lindquist E.A."/>
            <person name="Lipzen A."/>
            <person name="Lundell T."/>
            <person name="Morin E."/>
            <person name="Murat C."/>
            <person name="Riley R."/>
            <person name="Ohm R."/>
            <person name="Sun H."/>
            <person name="Tunlid A."/>
            <person name="Henrissat B."/>
            <person name="Grigoriev I.V."/>
            <person name="Hibbett D.S."/>
            <person name="Martin F."/>
        </authorList>
    </citation>
    <scope>NUCLEOTIDE SEQUENCE [LARGE SCALE GENOMIC DNA]</scope>
    <source>
        <strain evidence="3">MAFF 305830</strain>
    </source>
</reference>
<dbReference type="InterPro" id="IPR004045">
    <property type="entry name" value="Glutathione_S-Trfase_N"/>
</dbReference>
<organism evidence="2 3">
    <name type="scientific">Serendipita vermifera MAFF 305830</name>
    <dbReference type="NCBI Taxonomy" id="933852"/>
    <lineage>
        <taxon>Eukaryota</taxon>
        <taxon>Fungi</taxon>
        <taxon>Dikarya</taxon>
        <taxon>Basidiomycota</taxon>
        <taxon>Agaricomycotina</taxon>
        <taxon>Agaricomycetes</taxon>
        <taxon>Sebacinales</taxon>
        <taxon>Serendipitaceae</taxon>
        <taxon>Serendipita</taxon>
    </lineage>
</organism>
<proteinExistence type="predicted"/>
<dbReference type="Proteomes" id="UP000054097">
    <property type="component" value="Unassembled WGS sequence"/>
</dbReference>
<feature type="domain" description="GST N-terminal" evidence="1">
    <location>
        <begin position="10"/>
        <end position="101"/>
    </location>
</feature>
<dbReference type="InterPro" id="IPR036249">
    <property type="entry name" value="Thioredoxin-like_sf"/>
</dbReference>
<dbReference type="EMBL" id="KN824318">
    <property type="protein sequence ID" value="KIM25037.1"/>
    <property type="molecule type" value="Genomic_DNA"/>
</dbReference>
<dbReference type="PROSITE" id="PS50404">
    <property type="entry name" value="GST_NTER"/>
    <property type="match status" value="1"/>
</dbReference>
<protein>
    <recommendedName>
        <fullName evidence="1">GST N-terminal domain-containing protein</fullName>
    </recommendedName>
</protein>